<evidence type="ECO:0008006" key="2">
    <source>
        <dbReference type="Google" id="ProtNLM"/>
    </source>
</evidence>
<sequence length="150" mass="16188">MDWVARARTLAMEAHAGQVDKAGYPYIGHVGRVAAAVRGDDEAEAVAWLHDVLEDCAAFAERVQAFPDPLQHAVRLLSRTSAADAATYYTRIAADPLALKVKLADIADNTDETRLASLEAATAERLRDKYRQALAALGQQAARAAPPIEH</sequence>
<protein>
    <recommendedName>
        <fullName evidence="2">Phosphohydrolase</fullName>
    </recommendedName>
</protein>
<reference evidence="1" key="1">
    <citation type="submission" date="2022-10" db="EMBL/GenBank/DDBJ databases">
        <title>Culturing micro-colonial fungi from biological soil crusts in the Mojave desert and describing Neophaeococcomyces mojavensis, and introducing the new genera and species Taxawa tesnikishii.</title>
        <authorList>
            <person name="Kurbessoian T."/>
            <person name="Stajich J.E."/>
        </authorList>
    </citation>
    <scope>NUCLEOTIDE SEQUENCE</scope>
    <source>
        <strain evidence="1">TK_35</strain>
    </source>
</reference>
<gene>
    <name evidence="1" type="ORF">H2204_007297</name>
</gene>
<proteinExistence type="predicted"/>
<dbReference type="AlphaFoldDB" id="A0AA39CY28"/>
<dbReference type="Gene3D" id="1.10.3210.10">
    <property type="entry name" value="Hypothetical protein af1432"/>
    <property type="match status" value="1"/>
</dbReference>
<evidence type="ECO:0000313" key="1">
    <source>
        <dbReference type="EMBL" id="KAJ9633151.1"/>
    </source>
</evidence>
<comment type="caution">
    <text evidence="1">The sequence shown here is derived from an EMBL/GenBank/DDBJ whole genome shotgun (WGS) entry which is preliminary data.</text>
</comment>
<dbReference type="EMBL" id="JAPDRN010000049">
    <property type="protein sequence ID" value="KAJ9633151.1"/>
    <property type="molecule type" value="Genomic_DNA"/>
</dbReference>
<dbReference type="SUPFAM" id="SSF109604">
    <property type="entry name" value="HD-domain/PDEase-like"/>
    <property type="match status" value="1"/>
</dbReference>
<name>A0AA39CY28_9EURO</name>
<organism evidence="1">
    <name type="scientific">Knufia peltigerae</name>
    <dbReference type="NCBI Taxonomy" id="1002370"/>
    <lineage>
        <taxon>Eukaryota</taxon>
        <taxon>Fungi</taxon>
        <taxon>Dikarya</taxon>
        <taxon>Ascomycota</taxon>
        <taxon>Pezizomycotina</taxon>
        <taxon>Eurotiomycetes</taxon>
        <taxon>Chaetothyriomycetidae</taxon>
        <taxon>Chaetothyriales</taxon>
        <taxon>Trichomeriaceae</taxon>
        <taxon>Knufia</taxon>
    </lineage>
</organism>
<accession>A0AA39CY28</accession>